<evidence type="ECO:0000256" key="2">
    <source>
        <dbReference type="ARBA" id="ARBA00022777"/>
    </source>
</evidence>
<dbReference type="InterPro" id="IPR050482">
    <property type="entry name" value="Sensor_HK_TwoCompSys"/>
</dbReference>
<evidence type="ECO:0000256" key="3">
    <source>
        <dbReference type="ARBA" id="ARBA00023012"/>
    </source>
</evidence>
<feature type="region of interest" description="Disordered" evidence="4">
    <location>
        <begin position="1"/>
        <end position="22"/>
    </location>
</feature>
<dbReference type="GO" id="GO:0016301">
    <property type="term" value="F:kinase activity"/>
    <property type="evidence" value="ECO:0007669"/>
    <property type="project" value="UniProtKB-KW"/>
</dbReference>
<protein>
    <submittedName>
        <fullName evidence="8">ATPase</fullName>
    </submittedName>
</protein>
<organism evidence="8 9">
    <name type="scientific">Aeromicrobium chenweiae</name>
    <dbReference type="NCBI Taxonomy" id="2079793"/>
    <lineage>
        <taxon>Bacteria</taxon>
        <taxon>Bacillati</taxon>
        <taxon>Actinomycetota</taxon>
        <taxon>Actinomycetes</taxon>
        <taxon>Propionibacteriales</taxon>
        <taxon>Nocardioidaceae</taxon>
        <taxon>Aeromicrobium</taxon>
    </lineage>
</organism>
<feature type="transmembrane region" description="Helical" evidence="5">
    <location>
        <begin position="84"/>
        <end position="107"/>
    </location>
</feature>
<dbReference type="OrthoDB" id="3534856at2"/>
<dbReference type="PANTHER" id="PTHR24421">
    <property type="entry name" value="NITRATE/NITRITE SENSOR PROTEIN NARX-RELATED"/>
    <property type="match status" value="1"/>
</dbReference>
<dbReference type="Pfam" id="PF02518">
    <property type="entry name" value="HATPase_c"/>
    <property type="match status" value="1"/>
</dbReference>
<keyword evidence="5" id="KW-1133">Transmembrane helix</keyword>
<keyword evidence="5" id="KW-0812">Transmembrane</keyword>
<feature type="transmembrane region" description="Helical" evidence="5">
    <location>
        <begin position="164"/>
        <end position="184"/>
    </location>
</feature>
<dbReference type="Gene3D" id="3.30.565.10">
    <property type="entry name" value="Histidine kinase-like ATPase, C-terminal domain"/>
    <property type="match status" value="1"/>
</dbReference>
<evidence type="ECO:0000259" key="6">
    <source>
        <dbReference type="Pfam" id="PF02518"/>
    </source>
</evidence>
<evidence type="ECO:0000256" key="1">
    <source>
        <dbReference type="ARBA" id="ARBA00022679"/>
    </source>
</evidence>
<feature type="transmembrane region" description="Helical" evidence="5">
    <location>
        <begin position="235"/>
        <end position="258"/>
    </location>
</feature>
<evidence type="ECO:0000313" key="8">
    <source>
        <dbReference type="EMBL" id="AWB93304.1"/>
    </source>
</evidence>
<feature type="domain" description="Histidine kinase/HSP90-like ATPase" evidence="6">
    <location>
        <begin position="360"/>
        <end position="451"/>
    </location>
</feature>
<feature type="domain" description="Phage shock protein PspC N-terminal" evidence="7">
    <location>
        <begin position="57"/>
        <end position="113"/>
    </location>
</feature>
<evidence type="ECO:0000256" key="5">
    <source>
        <dbReference type="SAM" id="Phobius"/>
    </source>
</evidence>
<accession>A0A2S0WPY5</accession>
<dbReference type="PANTHER" id="PTHR24421:SF61">
    <property type="entry name" value="OXYGEN SENSOR HISTIDINE KINASE NREB"/>
    <property type="match status" value="1"/>
</dbReference>
<evidence type="ECO:0000313" key="9">
    <source>
        <dbReference type="Proteomes" id="UP000244384"/>
    </source>
</evidence>
<dbReference type="InterPro" id="IPR003594">
    <property type="entry name" value="HATPase_dom"/>
</dbReference>
<feature type="transmembrane region" description="Helical" evidence="5">
    <location>
        <begin position="141"/>
        <end position="158"/>
    </location>
</feature>
<dbReference type="EMBL" id="CP026952">
    <property type="protein sequence ID" value="AWB93304.1"/>
    <property type="molecule type" value="Genomic_DNA"/>
</dbReference>
<dbReference type="AlphaFoldDB" id="A0A2S0WPY5"/>
<dbReference type="SUPFAM" id="SSF55874">
    <property type="entry name" value="ATPase domain of HSP90 chaperone/DNA topoisomerase II/histidine kinase"/>
    <property type="match status" value="1"/>
</dbReference>
<dbReference type="Pfam" id="PF04024">
    <property type="entry name" value="PspC"/>
    <property type="match status" value="1"/>
</dbReference>
<dbReference type="InterPro" id="IPR036890">
    <property type="entry name" value="HATPase_C_sf"/>
</dbReference>
<feature type="compositionally biased region" description="Basic and acidic residues" evidence="4">
    <location>
        <begin position="9"/>
        <end position="22"/>
    </location>
</feature>
<keyword evidence="3" id="KW-0902">Two-component regulatory system</keyword>
<gene>
    <name evidence="8" type="ORF">C3E78_14405</name>
</gene>
<keyword evidence="2" id="KW-0418">Kinase</keyword>
<keyword evidence="5" id="KW-0472">Membrane</keyword>
<evidence type="ECO:0000256" key="4">
    <source>
        <dbReference type="SAM" id="MobiDB-lite"/>
    </source>
</evidence>
<dbReference type="InterPro" id="IPR007168">
    <property type="entry name" value="Phageshock_PspC_N"/>
</dbReference>
<feature type="region of interest" description="Disordered" evidence="4">
    <location>
        <begin position="433"/>
        <end position="472"/>
    </location>
</feature>
<keyword evidence="1" id="KW-0808">Transferase</keyword>
<proteinExistence type="predicted"/>
<accession>A0A5F2F596</accession>
<feature type="transmembrane region" description="Helical" evidence="5">
    <location>
        <begin position="204"/>
        <end position="223"/>
    </location>
</feature>
<dbReference type="Proteomes" id="UP000244384">
    <property type="component" value="Chromosome"/>
</dbReference>
<evidence type="ECO:0000259" key="7">
    <source>
        <dbReference type="Pfam" id="PF04024"/>
    </source>
</evidence>
<keyword evidence="9" id="KW-1185">Reference proteome</keyword>
<sequence length="472" mass="50717">MSPSCPTRAARDIGYDPESHPGTLRDDRGRSWWRPRARTCDDLCVSPDPLRDVDGYRRAYRPADRRLVGGVSAGLAEHLGVPVLYVRLAFIVATWVQGIGVLAYLLLWRFLPLRRPDLSPGLESATRRGLRSRTRTGPTEIAQTIALGAVGIGVLLLIQATGRGIGGGLFAPLLVAVVGLAVIWRQFDDVAWERWMRQTRGWAFASRVAAGAALVALAGLYFLGKEGGWGAALNLASALVIALLGIGLILGPWISRLLGDLGEERRERVRSQERADVAAHLHDSVLQTLALLQKNAGDAATVATLARRQERELRAWLYGDDEQAGDSLVGALRAAAADVEDTHRVPVEVIAVGDAPLDPDALALARAAREAMINAAKHAKVDRIDVYAETDGHTADVFVRDRGVGFDLATIAGDRMGVRGSIVDRVERHGGLASIRSSPGEGTEVALSVTLRPRESPSTTATPEPPSTEEEP</sequence>
<name>A0A2S0WPY5_9ACTN</name>
<reference evidence="9" key="1">
    <citation type="submission" date="2018-01" db="EMBL/GenBank/DDBJ databases">
        <authorList>
            <person name="Li J."/>
        </authorList>
    </citation>
    <scope>NUCLEOTIDE SEQUENCE [LARGE SCALE GENOMIC DNA]</scope>
    <source>
        <strain evidence="9">592</strain>
    </source>
</reference>
<dbReference type="KEGG" id="aez:C3E78_14405"/>
<dbReference type="GO" id="GO:0000160">
    <property type="term" value="P:phosphorelay signal transduction system"/>
    <property type="evidence" value="ECO:0007669"/>
    <property type="project" value="UniProtKB-KW"/>
</dbReference>